<keyword evidence="2" id="KW-0812">Transmembrane</keyword>
<accession>A0ABX7PYN8</accession>
<dbReference type="Proteomes" id="UP000663088">
    <property type="component" value="Chromosome"/>
</dbReference>
<keyword evidence="2" id="KW-0472">Membrane</keyword>
<dbReference type="EMBL" id="CP065956">
    <property type="protein sequence ID" value="QSR87684.1"/>
    <property type="molecule type" value="Genomic_DNA"/>
</dbReference>
<keyword evidence="2" id="KW-1133">Transmembrane helix</keyword>
<evidence type="ECO:0000313" key="4">
    <source>
        <dbReference type="Proteomes" id="UP000663088"/>
    </source>
</evidence>
<organism evidence="3 4">
    <name type="scientific">Candidatus Methylacidiphilum infernorum</name>
    <dbReference type="NCBI Taxonomy" id="511746"/>
    <lineage>
        <taxon>Bacteria</taxon>
        <taxon>Pseudomonadati</taxon>
        <taxon>Verrucomicrobiota</taxon>
        <taxon>Methylacidiphilae</taxon>
        <taxon>Methylacidiphilales</taxon>
        <taxon>Methylacidiphilaceae</taxon>
        <taxon>Methylacidiphilum (ex Ratnadevi et al. 2023)</taxon>
    </lineage>
</organism>
<evidence type="ECO:0000256" key="2">
    <source>
        <dbReference type="SAM" id="Phobius"/>
    </source>
</evidence>
<feature type="transmembrane region" description="Helical" evidence="2">
    <location>
        <begin position="41"/>
        <end position="62"/>
    </location>
</feature>
<protein>
    <submittedName>
        <fullName evidence="3">Uncharacterized protein</fullName>
    </submittedName>
</protein>
<sequence>MALSKKRKPLYAFLWVTIVLWLSQFGHFFPHLPYAYYLETFSFILSNSSLLLYVLYLGLFFSPPPPQKEERKEDEIPYEEVLIVLKNDPGFLSIPATSVRSVRNLQKKVYVIPKESFFSLNPQDIEKWCPWYKESKIIEDYLTSLQHELRTTQSKLLTLAEENNQAVQTIEKLQLQCSELEKTRNQLLKDIQKMRSESRLHQVSDLYRLTNEELKKMKENKIQEVKIIDQILFVRRSSGEENH</sequence>
<keyword evidence="1" id="KW-0175">Coiled coil</keyword>
<evidence type="ECO:0000313" key="3">
    <source>
        <dbReference type="EMBL" id="QSR87684.1"/>
    </source>
</evidence>
<proteinExistence type="predicted"/>
<feature type="coiled-coil region" evidence="1">
    <location>
        <begin position="142"/>
        <end position="220"/>
    </location>
</feature>
<reference evidence="3 4" key="1">
    <citation type="submission" date="2020-12" db="EMBL/GenBank/DDBJ databases">
        <authorList>
            <person name="Awala S.I."/>
            <person name="Gwak J.-H."/>
            <person name="Kim S.-J."/>
            <person name="Rhee S.-K."/>
        </authorList>
    </citation>
    <scope>NUCLEOTIDE SEQUENCE [LARGE SCALE GENOMIC DNA]</scope>
    <source>
        <strain evidence="3 4">IT5</strain>
    </source>
</reference>
<name>A0ABX7PYN8_9BACT</name>
<gene>
    <name evidence="3" type="ORF">EM20IM_00265</name>
</gene>
<keyword evidence="4" id="KW-1185">Reference proteome</keyword>
<evidence type="ECO:0000256" key="1">
    <source>
        <dbReference type="SAM" id="Coils"/>
    </source>
</evidence>
<feature type="transmembrane region" description="Helical" evidence="2">
    <location>
        <begin position="12"/>
        <end position="29"/>
    </location>
</feature>